<keyword evidence="13" id="KW-1185">Reference proteome</keyword>
<keyword evidence="6" id="KW-0136">Cellulose degradation</keyword>
<dbReference type="Gene3D" id="2.60.40.10">
    <property type="entry name" value="Immunoglobulins"/>
    <property type="match status" value="1"/>
</dbReference>
<proteinExistence type="inferred from homology"/>
<evidence type="ECO:0000313" key="12">
    <source>
        <dbReference type="EMBL" id="RAO66360.1"/>
    </source>
</evidence>
<gene>
    <name evidence="12" type="ORF">BHQ10_002372</name>
</gene>
<dbReference type="PANTHER" id="PTHR42715:SF10">
    <property type="entry name" value="BETA-GLUCOSIDASE"/>
    <property type="match status" value="1"/>
</dbReference>
<evidence type="ECO:0000256" key="1">
    <source>
        <dbReference type="ARBA" id="ARBA00000448"/>
    </source>
</evidence>
<dbReference type="InterPro" id="IPR002772">
    <property type="entry name" value="Glyco_hydro_3_C"/>
</dbReference>
<dbReference type="EC" id="3.2.1.21" evidence="4"/>
<dbReference type="Gene3D" id="3.20.20.300">
    <property type="entry name" value="Glycoside hydrolase, family 3, N-terminal domain"/>
    <property type="match status" value="1"/>
</dbReference>
<dbReference type="SUPFAM" id="SSF52279">
    <property type="entry name" value="Beta-D-glucan exohydrolase, C-terminal domain"/>
    <property type="match status" value="1"/>
</dbReference>
<dbReference type="RefSeq" id="XP_040730877.1">
    <property type="nucleotide sequence ID" value="XM_040874511.1"/>
</dbReference>
<dbReference type="PROSITE" id="PS51820">
    <property type="entry name" value="PA14"/>
    <property type="match status" value="1"/>
</dbReference>
<comment type="pathway">
    <text evidence="2">Glycan metabolism; cellulose degradation.</text>
</comment>
<dbReference type="SUPFAM" id="SSF56988">
    <property type="entry name" value="Anthrax protective antigen"/>
    <property type="match status" value="1"/>
</dbReference>
<dbReference type="Pfam" id="PF07691">
    <property type="entry name" value="PA14"/>
    <property type="match status" value="1"/>
</dbReference>
<keyword evidence="5" id="KW-0378">Hydrolase</keyword>
<feature type="domain" description="PA14" evidence="11">
    <location>
        <begin position="399"/>
        <end position="539"/>
    </location>
</feature>
<dbReference type="InterPro" id="IPR036962">
    <property type="entry name" value="Glyco_hydro_3_N_sf"/>
</dbReference>
<dbReference type="SUPFAM" id="SSF51445">
    <property type="entry name" value="(Trans)glycosidases"/>
    <property type="match status" value="1"/>
</dbReference>
<dbReference type="InterPro" id="IPR017853">
    <property type="entry name" value="GH"/>
</dbReference>
<dbReference type="GO" id="GO:0030245">
    <property type="term" value="P:cellulose catabolic process"/>
    <property type="evidence" value="ECO:0007669"/>
    <property type="project" value="UniProtKB-UniPathway"/>
</dbReference>
<dbReference type="InterPro" id="IPR050288">
    <property type="entry name" value="Cellulose_deg_GH3"/>
</dbReference>
<comment type="catalytic activity">
    <reaction evidence="1">
        <text>Hydrolysis of terminal, non-reducing beta-D-glucosyl residues with release of beta-D-glucose.</text>
        <dbReference type="EC" id="3.2.1.21"/>
    </reaction>
</comment>
<keyword evidence="7" id="KW-0325">Glycoprotein</keyword>
<accession>A0A364KS26</accession>
<dbReference type="Pfam" id="PF01915">
    <property type="entry name" value="Glyco_hydro_3_C"/>
    <property type="match status" value="1"/>
</dbReference>
<sequence length="792" mass="86696">MTQGNTALETDGCIGYVSGNDTLGIPSICMGDGPEGVGNNLNNVTTFPAPVLITATWDEDLNKEFGEALAQEHRSKGRNVIFAPTINIVRSPLWGRAAESMSEDPYLTSRMTVAVVQGIQSQQMVACPKHFAAYNQETNRFGLAPEFDAIDAIVDERTLHEVYLPAFKAAVQEGNAGSVMCSYNKLNGIHSCENPWLYERLKDDWGFSGFVVTDYYFAQRTTVSAALAGLDNSQPGGSWVDYYGLPDFFGDLLVEAVDNGSVPFSRIEDMVARLWRPMFESGVIDRPVLGDENSVARTSAHLDLAQKLVEEGAVLLKNDNETLPLTGSKYKSVAVFGADATNQSQVTELHGGFVLDTTMVVQSSVEYIKNRGQQENISTSYSEAYPGTGIFPTIPSEMFGAAGLNVSYWTTRDFSGPINRTLHVENITGSTYPSDLGAVWPGVFSARYEGTFYPNTTGLYHFSIYGNGGAILYLNDDVVANLNGSNFGMVVQGIANLYADTPVSIRLDYSMATSVDPGAITVAEKADVSIIFVNDEHTEGLDSKLFLELPGDQDDVISLIAAHSKKTIVVLNTNSAILMPWLNEVDAVIEAFYPGQQVGSAMAALLYGDVNFSGKLPVTFPRQYADVPTSPEERFPGVDLKATYSEGLLVGYRWFDEHEIEPLFPFGHGLSYTDFEFSDLRLNVAHAKKANLSLNATFKVQNVGEVFGKEVAQLYVTFPARANEPPKVLKGFRKTESLEPNAEVELSFSLAKEDLQIWDEKSKDWRFIPGLYTVSIGKSSRDILLTETILLA</sequence>
<dbReference type="STRING" id="1196081.A0A364KS26"/>
<reference evidence="12 13" key="1">
    <citation type="journal article" date="2017" name="Biotechnol. Biofuels">
        <title>Differential beta-glucosidase expression as a function of carbon source availability in Talaromyces amestolkiae: a genomic and proteomic approach.</title>
        <authorList>
            <person name="de Eugenio L.I."/>
            <person name="Mendez-Liter J.A."/>
            <person name="Nieto-Dominguez M."/>
            <person name="Alonso L."/>
            <person name="Gil-Munoz J."/>
            <person name="Barriuso J."/>
            <person name="Prieto A."/>
            <person name="Martinez M.J."/>
        </authorList>
    </citation>
    <scope>NUCLEOTIDE SEQUENCE [LARGE SCALE GENOMIC DNA]</scope>
    <source>
        <strain evidence="12 13">CIB</strain>
    </source>
</reference>
<dbReference type="UniPathway" id="UPA00696"/>
<dbReference type="SMART" id="SM01217">
    <property type="entry name" value="Fn3_like"/>
    <property type="match status" value="1"/>
</dbReference>
<protein>
    <recommendedName>
        <fullName evidence="4">beta-glucosidase</fullName>
        <ecNumber evidence="4">3.2.1.21</ecNumber>
    </recommendedName>
</protein>
<dbReference type="Pfam" id="PF00933">
    <property type="entry name" value="Glyco_hydro_3"/>
    <property type="match status" value="1"/>
</dbReference>
<evidence type="ECO:0000256" key="7">
    <source>
        <dbReference type="ARBA" id="ARBA00023180"/>
    </source>
</evidence>
<dbReference type="Proteomes" id="UP000249363">
    <property type="component" value="Unassembled WGS sequence"/>
</dbReference>
<dbReference type="PRINTS" id="PR00133">
    <property type="entry name" value="GLHYDRLASE3"/>
</dbReference>
<keyword evidence="10" id="KW-0624">Polysaccharide degradation</keyword>
<keyword evidence="9" id="KW-0326">Glycosidase</keyword>
<dbReference type="InterPro" id="IPR026891">
    <property type="entry name" value="Fn3-like"/>
</dbReference>
<evidence type="ECO:0000256" key="2">
    <source>
        <dbReference type="ARBA" id="ARBA00004987"/>
    </source>
</evidence>
<dbReference type="PANTHER" id="PTHR42715">
    <property type="entry name" value="BETA-GLUCOSIDASE"/>
    <property type="match status" value="1"/>
</dbReference>
<keyword evidence="8" id="KW-0119">Carbohydrate metabolism</keyword>
<evidence type="ECO:0000256" key="3">
    <source>
        <dbReference type="ARBA" id="ARBA00005336"/>
    </source>
</evidence>
<dbReference type="InterPro" id="IPR036881">
    <property type="entry name" value="Glyco_hydro_3_C_sf"/>
</dbReference>
<comment type="similarity">
    <text evidence="3">Belongs to the glycosyl hydrolase 3 family.</text>
</comment>
<name>A0A364KS26_TALAM</name>
<evidence type="ECO:0000256" key="5">
    <source>
        <dbReference type="ARBA" id="ARBA00022801"/>
    </source>
</evidence>
<evidence type="ECO:0000256" key="4">
    <source>
        <dbReference type="ARBA" id="ARBA00012744"/>
    </source>
</evidence>
<dbReference type="InterPro" id="IPR001764">
    <property type="entry name" value="Glyco_hydro_3_N"/>
</dbReference>
<dbReference type="Gene3D" id="2.60.120.380">
    <property type="match status" value="1"/>
</dbReference>
<dbReference type="InterPro" id="IPR011658">
    <property type="entry name" value="PA14_dom"/>
</dbReference>
<dbReference type="Pfam" id="PF14310">
    <property type="entry name" value="Fn3-like"/>
    <property type="match status" value="1"/>
</dbReference>
<evidence type="ECO:0000256" key="10">
    <source>
        <dbReference type="ARBA" id="ARBA00023326"/>
    </source>
</evidence>
<evidence type="ECO:0000256" key="6">
    <source>
        <dbReference type="ARBA" id="ARBA00023001"/>
    </source>
</evidence>
<dbReference type="SMART" id="SM00758">
    <property type="entry name" value="PA14"/>
    <property type="match status" value="1"/>
</dbReference>
<evidence type="ECO:0000256" key="9">
    <source>
        <dbReference type="ARBA" id="ARBA00023295"/>
    </source>
</evidence>
<dbReference type="AlphaFoldDB" id="A0A364KS26"/>
<dbReference type="GO" id="GO:0008422">
    <property type="term" value="F:beta-glucosidase activity"/>
    <property type="evidence" value="ECO:0007669"/>
    <property type="project" value="UniProtKB-EC"/>
</dbReference>
<dbReference type="EMBL" id="MIKG01000003">
    <property type="protein sequence ID" value="RAO66360.1"/>
    <property type="molecule type" value="Genomic_DNA"/>
</dbReference>
<evidence type="ECO:0000256" key="8">
    <source>
        <dbReference type="ARBA" id="ARBA00023277"/>
    </source>
</evidence>
<evidence type="ECO:0000259" key="11">
    <source>
        <dbReference type="PROSITE" id="PS51820"/>
    </source>
</evidence>
<evidence type="ECO:0000313" key="13">
    <source>
        <dbReference type="Proteomes" id="UP000249363"/>
    </source>
</evidence>
<dbReference type="Gene3D" id="3.40.50.1700">
    <property type="entry name" value="Glycoside hydrolase family 3 C-terminal domain"/>
    <property type="match status" value="1"/>
</dbReference>
<dbReference type="InterPro" id="IPR013783">
    <property type="entry name" value="Ig-like_fold"/>
</dbReference>
<comment type="caution">
    <text evidence="12">The sequence shown here is derived from an EMBL/GenBank/DDBJ whole genome shotgun (WGS) entry which is preliminary data.</text>
</comment>
<organism evidence="12 13">
    <name type="scientific">Talaromyces amestolkiae</name>
    <dbReference type="NCBI Taxonomy" id="1196081"/>
    <lineage>
        <taxon>Eukaryota</taxon>
        <taxon>Fungi</taxon>
        <taxon>Dikarya</taxon>
        <taxon>Ascomycota</taxon>
        <taxon>Pezizomycotina</taxon>
        <taxon>Eurotiomycetes</taxon>
        <taxon>Eurotiomycetidae</taxon>
        <taxon>Eurotiales</taxon>
        <taxon>Trichocomaceae</taxon>
        <taxon>Talaromyces</taxon>
        <taxon>Talaromyces sect. Talaromyces</taxon>
    </lineage>
</organism>
<dbReference type="GeneID" id="63791589"/>
<dbReference type="InterPro" id="IPR037524">
    <property type="entry name" value="PA14/GLEYA"/>
</dbReference>
<dbReference type="OrthoDB" id="47059at2759"/>